<comment type="caution">
    <text evidence="2">The sequence shown here is derived from an EMBL/GenBank/DDBJ whole genome shotgun (WGS) entry which is preliminary data.</text>
</comment>
<feature type="region of interest" description="Disordered" evidence="1">
    <location>
        <begin position="39"/>
        <end position="58"/>
    </location>
</feature>
<protein>
    <submittedName>
        <fullName evidence="2">Uncharacterized protein</fullName>
    </submittedName>
</protein>
<accession>A0A919N519</accession>
<evidence type="ECO:0000313" key="3">
    <source>
        <dbReference type="Proteomes" id="UP000629619"/>
    </source>
</evidence>
<proteinExistence type="predicted"/>
<dbReference type="Proteomes" id="UP000629619">
    <property type="component" value="Unassembled WGS sequence"/>
</dbReference>
<dbReference type="EMBL" id="BOMW01000019">
    <property type="protein sequence ID" value="GIF04549.1"/>
    <property type="molecule type" value="Genomic_DNA"/>
</dbReference>
<organism evidence="2 3">
    <name type="scientific">Actinoplanes siamensis</name>
    <dbReference type="NCBI Taxonomy" id="1223317"/>
    <lineage>
        <taxon>Bacteria</taxon>
        <taxon>Bacillati</taxon>
        <taxon>Actinomycetota</taxon>
        <taxon>Actinomycetes</taxon>
        <taxon>Micromonosporales</taxon>
        <taxon>Micromonosporaceae</taxon>
        <taxon>Actinoplanes</taxon>
    </lineage>
</organism>
<name>A0A919N519_9ACTN</name>
<sequence length="58" mass="5666">MPLGNAMAGPLSARPGLDRVRVGCALVLFASAASQPLIPGPRALSRSGAEPVTAPAGA</sequence>
<evidence type="ECO:0000256" key="1">
    <source>
        <dbReference type="SAM" id="MobiDB-lite"/>
    </source>
</evidence>
<reference evidence="2" key="1">
    <citation type="submission" date="2021-01" db="EMBL/GenBank/DDBJ databases">
        <title>Whole genome shotgun sequence of Actinoplanes siamensis NBRC 109076.</title>
        <authorList>
            <person name="Komaki H."/>
            <person name="Tamura T."/>
        </authorList>
    </citation>
    <scope>NUCLEOTIDE SEQUENCE</scope>
    <source>
        <strain evidence="2">NBRC 109076</strain>
    </source>
</reference>
<dbReference type="AlphaFoldDB" id="A0A919N519"/>
<evidence type="ECO:0000313" key="2">
    <source>
        <dbReference type="EMBL" id="GIF04549.1"/>
    </source>
</evidence>
<gene>
    <name evidence="2" type="ORF">Asi03nite_20870</name>
</gene>
<keyword evidence="3" id="KW-1185">Reference proteome</keyword>